<name>A0A0B2C191_9SPHN</name>
<dbReference type="RefSeq" id="WP_039094964.1">
    <property type="nucleotide sequence ID" value="NZ_JTDN01000001.1"/>
</dbReference>
<dbReference type="CDD" id="cd13401">
    <property type="entry name" value="Slt70-like"/>
    <property type="match status" value="1"/>
</dbReference>
<dbReference type="GO" id="GO:0004553">
    <property type="term" value="F:hydrolase activity, hydrolyzing O-glycosyl compounds"/>
    <property type="evidence" value="ECO:0007669"/>
    <property type="project" value="InterPro"/>
</dbReference>
<evidence type="ECO:0000256" key="2">
    <source>
        <dbReference type="ARBA" id="ARBA00009387"/>
    </source>
</evidence>
<evidence type="ECO:0000313" key="6">
    <source>
        <dbReference type="EMBL" id="KHL26052.1"/>
    </source>
</evidence>
<keyword evidence="3 4" id="KW-0732">Signal</keyword>
<dbReference type="PANTHER" id="PTHR37423">
    <property type="entry name" value="SOLUBLE LYTIC MUREIN TRANSGLYCOSYLASE-RELATED"/>
    <property type="match status" value="1"/>
</dbReference>
<dbReference type="STRING" id="1572751.PK98_05785"/>
<dbReference type="InterPro" id="IPR008939">
    <property type="entry name" value="Lytic_TGlycosylase_superhlx_U"/>
</dbReference>
<evidence type="ECO:0000256" key="4">
    <source>
        <dbReference type="SAM" id="SignalP"/>
    </source>
</evidence>
<dbReference type="Gene3D" id="1.25.20.10">
    <property type="entry name" value="Bacterial muramidases"/>
    <property type="match status" value="1"/>
</dbReference>
<gene>
    <name evidence="6" type="ORF">PK98_05785</name>
</gene>
<organism evidence="6 7">
    <name type="scientific">Croceibacterium mercuriale</name>
    <dbReference type="NCBI Taxonomy" id="1572751"/>
    <lineage>
        <taxon>Bacteria</taxon>
        <taxon>Pseudomonadati</taxon>
        <taxon>Pseudomonadota</taxon>
        <taxon>Alphaproteobacteria</taxon>
        <taxon>Sphingomonadales</taxon>
        <taxon>Erythrobacteraceae</taxon>
        <taxon>Croceibacterium</taxon>
    </lineage>
</organism>
<reference evidence="6 7" key="1">
    <citation type="submission" date="2014-11" db="EMBL/GenBank/DDBJ databases">
        <title>Draft genome sequence of Kirrobacter mercurialis.</title>
        <authorList>
            <person name="Coil D.A."/>
            <person name="Eisen J.A."/>
        </authorList>
    </citation>
    <scope>NUCLEOTIDE SEQUENCE [LARGE SCALE GENOMIC DNA]</scope>
    <source>
        <strain evidence="6 7">Coronado</strain>
    </source>
</reference>
<feature type="chain" id="PRO_5002068983" evidence="4">
    <location>
        <begin position="27"/>
        <end position="651"/>
    </location>
</feature>
<feature type="signal peptide" evidence="4">
    <location>
        <begin position="1"/>
        <end position="26"/>
    </location>
</feature>
<dbReference type="SUPFAM" id="SSF53955">
    <property type="entry name" value="Lysozyme-like"/>
    <property type="match status" value="1"/>
</dbReference>
<sequence>MSSMLHTRFAALLLASALAFPFSATAQSTDPAAVAAEYDRNRAQLSAVQPGPMAGAIARWQALSAGGSFSFNDYAGFLMQYPGMPDETRMRGFAEGRLSQEYADPGQVVAFFDSYPPLGNTARAQYALALMSVRPDAAAQVALEAWRGGEMADTASAAILASYGGQLTQADHDARMDALLWQRDRLAAERQMVWTSPALQPVFSARLAILQGGDGAIGDPTARADPGWLYNRSRELRQEDRTGEAVMLAAQHPQLSRLPFDQTRWVEEQLAAARAADARSAVAIAARIDEAFEAGADISIKPYKLRDDYTSLVWLGGTQALWQLGDAASAAPLFYRYGNAARTGQTRSKGFYWAGFAATRAGDAAGAQRYYELAAAYPDRFYGQMALAALGRPVPPFPDGPAGEPTAEERQRFRQLPITAAVTEVARDAPWRVGIRFYRELADQATSAGEHMLVAELAREIGRRDLAVNLLDSAVADGHTGFTRIGFPTVIPPAGADWTMVHAIARQESQFAQNAISHAGATGLMQLMPGTAREEANKAGLAYIQSSLIDDAGYNMTLGNNHIQRLYARYGSWPLAIAAYNAGPGNVNKWLSANGDPRTGSVSWIDWIERIPFFETKNYVTRVIENAVVYEQLYPQNAPFGRARGVEDFLR</sequence>
<dbReference type="InterPro" id="IPR023346">
    <property type="entry name" value="Lysozyme-like_dom_sf"/>
</dbReference>
<comment type="caution">
    <text evidence="6">The sequence shown here is derived from an EMBL/GenBank/DDBJ whole genome shotgun (WGS) entry which is preliminary data.</text>
</comment>
<keyword evidence="7" id="KW-1185">Reference proteome</keyword>
<comment type="similarity">
    <text evidence="1">Belongs to the transglycosylase Slt family.</text>
</comment>
<proteinExistence type="inferred from homology"/>
<dbReference type="AlphaFoldDB" id="A0A0B2C191"/>
<dbReference type="Gene3D" id="1.10.530.10">
    <property type="match status" value="1"/>
</dbReference>
<dbReference type="GO" id="GO:0042597">
    <property type="term" value="C:periplasmic space"/>
    <property type="evidence" value="ECO:0007669"/>
    <property type="project" value="InterPro"/>
</dbReference>
<dbReference type="Proteomes" id="UP000030988">
    <property type="component" value="Unassembled WGS sequence"/>
</dbReference>
<protein>
    <submittedName>
        <fullName evidence="6">Lytic transglycosylase</fullName>
    </submittedName>
</protein>
<dbReference type="PANTHER" id="PTHR37423:SF2">
    <property type="entry name" value="MEMBRANE-BOUND LYTIC MUREIN TRANSGLYCOSYLASE C"/>
    <property type="match status" value="1"/>
</dbReference>
<feature type="domain" description="Transglycosylase SLT" evidence="5">
    <location>
        <begin position="496"/>
        <end position="596"/>
    </location>
</feature>
<dbReference type="EMBL" id="JTDN01000001">
    <property type="protein sequence ID" value="KHL26052.1"/>
    <property type="molecule type" value="Genomic_DNA"/>
</dbReference>
<dbReference type="InterPro" id="IPR008258">
    <property type="entry name" value="Transglycosylase_SLT_dom_1"/>
</dbReference>
<evidence type="ECO:0000313" key="7">
    <source>
        <dbReference type="Proteomes" id="UP000030988"/>
    </source>
</evidence>
<dbReference type="SUPFAM" id="SSF48435">
    <property type="entry name" value="Bacterial muramidases"/>
    <property type="match status" value="1"/>
</dbReference>
<evidence type="ECO:0000259" key="5">
    <source>
        <dbReference type="Pfam" id="PF01464"/>
    </source>
</evidence>
<accession>A0A0B2C191</accession>
<evidence type="ECO:0000256" key="3">
    <source>
        <dbReference type="ARBA" id="ARBA00022729"/>
    </source>
</evidence>
<evidence type="ECO:0000256" key="1">
    <source>
        <dbReference type="ARBA" id="ARBA00007734"/>
    </source>
</evidence>
<comment type="similarity">
    <text evidence="2">Belongs to the virb1 family.</text>
</comment>
<dbReference type="Pfam" id="PF01464">
    <property type="entry name" value="SLT"/>
    <property type="match status" value="1"/>
</dbReference>